<sequence length="51" mass="5913">MFNFFIKLKRYAVYRQKCGNRWCCGNATNESFVKKTIEGITKVRNGGYGLT</sequence>
<evidence type="ECO:0000313" key="1">
    <source>
        <dbReference type="Proteomes" id="UP000095280"/>
    </source>
</evidence>
<dbReference type="Proteomes" id="UP000095280">
    <property type="component" value="Unplaced"/>
</dbReference>
<accession>A0A1I8FCJ9</accession>
<dbReference type="AlphaFoldDB" id="A0A1I8FCJ9"/>
<dbReference type="WBParaSite" id="maker-unitig_29381-snap-gene-0.1-mRNA-1">
    <property type="protein sequence ID" value="maker-unitig_29381-snap-gene-0.1-mRNA-1"/>
    <property type="gene ID" value="maker-unitig_29381-snap-gene-0.1"/>
</dbReference>
<evidence type="ECO:0000313" key="2">
    <source>
        <dbReference type="WBParaSite" id="maker-unitig_29381-snap-gene-0.1-mRNA-1"/>
    </source>
</evidence>
<protein>
    <submittedName>
        <fullName evidence="2">Uncharacterized protein</fullName>
    </submittedName>
</protein>
<reference evidence="2" key="1">
    <citation type="submission" date="2016-11" db="UniProtKB">
        <authorList>
            <consortium name="WormBaseParasite"/>
        </authorList>
    </citation>
    <scope>IDENTIFICATION</scope>
</reference>
<keyword evidence="1" id="KW-1185">Reference proteome</keyword>
<proteinExistence type="predicted"/>
<organism evidence="1 2">
    <name type="scientific">Macrostomum lignano</name>
    <dbReference type="NCBI Taxonomy" id="282301"/>
    <lineage>
        <taxon>Eukaryota</taxon>
        <taxon>Metazoa</taxon>
        <taxon>Spiralia</taxon>
        <taxon>Lophotrochozoa</taxon>
        <taxon>Platyhelminthes</taxon>
        <taxon>Rhabditophora</taxon>
        <taxon>Macrostomorpha</taxon>
        <taxon>Macrostomida</taxon>
        <taxon>Macrostomidae</taxon>
        <taxon>Macrostomum</taxon>
    </lineage>
</organism>
<name>A0A1I8FCJ9_9PLAT</name>